<dbReference type="PANTHER" id="PTHR44085">
    <property type="entry name" value="SEPIAPTERIN REDUCTASE"/>
    <property type="match status" value="1"/>
</dbReference>
<keyword evidence="4" id="KW-0521">NADP</keyword>
<dbReference type="InterPro" id="IPR020904">
    <property type="entry name" value="Sc_DH/Rdtase_CS"/>
</dbReference>
<dbReference type="GO" id="GO:0006729">
    <property type="term" value="P:tetrahydrobiopterin biosynthetic process"/>
    <property type="evidence" value="ECO:0007669"/>
    <property type="project" value="TreeGrafter"/>
</dbReference>
<dbReference type="PROSITE" id="PS00061">
    <property type="entry name" value="ADH_SHORT"/>
    <property type="match status" value="1"/>
</dbReference>
<dbReference type="SUPFAM" id="SSF51735">
    <property type="entry name" value="NAD(P)-binding Rossmann-fold domains"/>
    <property type="match status" value="1"/>
</dbReference>
<evidence type="ECO:0000256" key="4">
    <source>
        <dbReference type="ARBA" id="ARBA00022857"/>
    </source>
</evidence>
<evidence type="ECO:0000256" key="1">
    <source>
        <dbReference type="ARBA" id="ARBA00004496"/>
    </source>
</evidence>
<reference evidence="6 7" key="1">
    <citation type="submission" date="2019-01" db="EMBL/GenBank/DDBJ databases">
        <title>Egibacter rhizosphaerae EGI 80759T.</title>
        <authorList>
            <person name="Chen D.-D."/>
            <person name="Tian Y."/>
            <person name="Jiao J.-Y."/>
            <person name="Zhang X.-T."/>
            <person name="Zhang Y.-G."/>
            <person name="Zhang Y."/>
            <person name="Xiao M."/>
            <person name="Shu W.-S."/>
            <person name="Li W.-J."/>
        </authorList>
    </citation>
    <scope>NUCLEOTIDE SEQUENCE [LARGE SCALE GENOMIC DNA]</scope>
    <source>
        <strain evidence="6 7">EGI 80759</strain>
    </source>
</reference>
<evidence type="ECO:0000256" key="3">
    <source>
        <dbReference type="ARBA" id="ARBA00022490"/>
    </source>
</evidence>
<evidence type="ECO:0000313" key="6">
    <source>
        <dbReference type="EMBL" id="QBI21617.1"/>
    </source>
</evidence>
<dbReference type="RefSeq" id="WP_131156609.1">
    <property type="nucleotide sequence ID" value="NZ_CP036402.1"/>
</dbReference>
<keyword evidence="5" id="KW-0560">Oxidoreductase</keyword>
<accession>A0A411YKA3</accession>
<protein>
    <submittedName>
        <fullName evidence="6">SDR family NAD(P)-dependent oxidoreductase</fullName>
    </submittedName>
</protein>
<dbReference type="InterPro" id="IPR002347">
    <property type="entry name" value="SDR_fam"/>
</dbReference>
<evidence type="ECO:0000256" key="5">
    <source>
        <dbReference type="ARBA" id="ARBA00023002"/>
    </source>
</evidence>
<dbReference type="PANTHER" id="PTHR44085:SF2">
    <property type="entry name" value="SEPIAPTERIN REDUCTASE"/>
    <property type="match status" value="1"/>
</dbReference>
<dbReference type="GO" id="GO:0004757">
    <property type="term" value="F:sepiapterin reductase (NADP+) activity"/>
    <property type="evidence" value="ECO:0007669"/>
    <property type="project" value="TreeGrafter"/>
</dbReference>
<dbReference type="PRINTS" id="PR00081">
    <property type="entry name" value="GDHRDH"/>
</dbReference>
<sequence length="244" mass="25730">MSDAIVWMTGASAGIGAAMAARIPFPARVIDISRSGGTPGTEHLPADLADPASWDTVGTRMLEVLEDSEADRVAFVQCAGLLEPIGFAGEVDHHAYAQNVVVNAAAPQVLGHRFLAALRESGFRGRADLAILTSGAAQKPYPGWSSYSAGKAAVNAWVIAAGQEQEQRGGRCTVRAIGPGVVATAMQEKIRRASEDEFPAVDKFQALYDEGKLSDPNDAADQVWRLIEDPGFGNGAVLDVRDLS</sequence>
<proteinExistence type="inferred from homology"/>
<dbReference type="GO" id="GO:0005737">
    <property type="term" value="C:cytoplasm"/>
    <property type="evidence" value="ECO:0007669"/>
    <property type="project" value="UniProtKB-SubCell"/>
</dbReference>
<organism evidence="6 7">
    <name type="scientific">Egibacter rhizosphaerae</name>
    <dbReference type="NCBI Taxonomy" id="1670831"/>
    <lineage>
        <taxon>Bacteria</taxon>
        <taxon>Bacillati</taxon>
        <taxon>Actinomycetota</taxon>
        <taxon>Nitriliruptoria</taxon>
        <taxon>Egibacterales</taxon>
        <taxon>Egibacteraceae</taxon>
        <taxon>Egibacter</taxon>
    </lineage>
</organism>
<dbReference type="Gene3D" id="3.40.50.720">
    <property type="entry name" value="NAD(P)-binding Rossmann-like Domain"/>
    <property type="match status" value="1"/>
</dbReference>
<comment type="subcellular location">
    <subcellularLocation>
        <location evidence="1">Cytoplasm</location>
    </subcellularLocation>
</comment>
<dbReference type="EMBL" id="CP036402">
    <property type="protein sequence ID" value="QBI21617.1"/>
    <property type="molecule type" value="Genomic_DNA"/>
</dbReference>
<dbReference type="Proteomes" id="UP000291469">
    <property type="component" value="Chromosome"/>
</dbReference>
<keyword evidence="3" id="KW-0963">Cytoplasm</keyword>
<dbReference type="InterPro" id="IPR051721">
    <property type="entry name" value="Biopterin_syn/organic_redct"/>
</dbReference>
<dbReference type="Pfam" id="PF00106">
    <property type="entry name" value="adh_short"/>
    <property type="match status" value="1"/>
</dbReference>
<evidence type="ECO:0000256" key="2">
    <source>
        <dbReference type="ARBA" id="ARBA00006484"/>
    </source>
</evidence>
<dbReference type="KEGG" id="erz:ER308_19975"/>
<comment type="similarity">
    <text evidence="2">Belongs to the short-chain dehydrogenases/reductases (SDR) family.</text>
</comment>
<dbReference type="InterPro" id="IPR036291">
    <property type="entry name" value="NAD(P)-bd_dom_sf"/>
</dbReference>
<dbReference type="AlphaFoldDB" id="A0A411YKA3"/>
<gene>
    <name evidence="6" type="ORF">ER308_19975</name>
</gene>
<keyword evidence="7" id="KW-1185">Reference proteome</keyword>
<evidence type="ECO:0000313" key="7">
    <source>
        <dbReference type="Proteomes" id="UP000291469"/>
    </source>
</evidence>
<name>A0A411YKA3_9ACTN</name>
<dbReference type="OrthoDB" id="9794387at2"/>